<dbReference type="Gene3D" id="3.40.50.970">
    <property type="match status" value="2"/>
</dbReference>
<dbReference type="InterPro" id="IPR000399">
    <property type="entry name" value="TPP-bd_CS"/>
</dbReference>
<dbReference type="InterPro" id="IPR011766">
    <property type="entry name" value="TPP_enzyme_TPP-bd"/>
</dbReference>
<evidence type="ECO:0000256" key="1">
    <source>
        <dbReference type="ARBA" id="ARBA00001964"/>
    </source>
</evidence>
<dbReference type="SUPFAM" id="SSF52467">
    <property type="entry name" value="DHS-like NAD/FAD-binding domain"/>
    <property type="match status" value="1"/>
</dbReference>
<dbReference type="GO" id="GO:0000287">
    <property type="term" value="F:magnesium ion binding"/>
    <property type="evidence" value="ECO:0007669"/>
    <property type="project" value="InterPro"/>
</dbReference>
<evidence type="ECO:0000256" key="3">
    <source>
        <dbReference type="ARBA" id="ARBA00023052"/>
    </source>
</evidence>
<dbReference type="GO" id="GO:0009097">
    <property type="term" value="P:isoleucine biosynthetic process"/>
    <property type="evidence" value="ECO:0007669"/>
    <property type="project" value="TreeGrafter"/>
</dbReference>
<evidence type="ECO:0000259" key="6">
    <source>
        <dbReference type="Pfam" id="PF02775"/>
    </source>
</evidence>
<feature type="domain" description="Thiamine pyrophosphate enzyme TPP-binding" evidence="6">
    <location>
        <begin position="424"/>
        <end position="573"/>
    </location>
</feature>
<dbReference type="Pfam" id="PF00205">
    <property type="entry name" value="TPP_enzyme_M"/>
    <property type="match status" value="1"/>
</dbReference>
<organism evidence="8 9">
    <name type="scientific">Halalkalibacter hemicellulosilyticusJCM 9152</name>
    <dbReference type="NCBI Taxonomy" id="1236971"/>
    <lineage>
        <taxon>Bacteria</taxon>
        <taxon>Bacillati</taxon>
        <taxon>Bacillota</taxon>
        <taxon>Bacilli</taxon>
        <taxon>Bacillales</taxon>
        <taxon>Bacillaceae</taxon>
        <taxon>Halalkalibacter</taxon>
    </lineage>
</organism>
<dbReference type="GO" id="GO:0050660">
    <property type="term" value="F:flavin adenine dinucleotide binding"/>
    <property type="evidence" value="ECO:0007669"/>
    <property type="project" value="TreeGrafter"/>
</dbReference>
<dbReference type="CDD" id="cd00568">
    <property type="entry name" value="TPP_enzymes"/>
    <property type="match status" value="1"/>
</dbReference>
<dbReference type="Gene3D" id="3.40.50.1220">
    <property type="entry name" value="TPP-binding domain"/>
    <property type="match status" value="1"/>
</dbReference>
<proteinExistence type="inferred from homology"/>
<dbReference type="GO" id="GO:0009099">
    <property type="term" value="P:L-valine biosynthetic process"/>
    <property type="evidence" value="ECO:0007669"/>
    <property type="project" value="TreeGrafter"/>
</dbReference>
<dbReference type="Proteomes" id="UP000018895">
    <property type="component" value="Unassembled WGS sequence"/>
</dbReference>
<evidence type="ECO:0000313" key="8">
    <source>
        <dbReference type="EMBL" id="GAE30458.1"/>
    </source>
</evidence>
<dbReference type="Pfam" id="PF02776">
    <property type="entry name" value="TPP_enzyme_N"/>
    <property type="match status" value="1"/>
</dbReference>
<dbReference type="RefSeq" id="WP_035343114.1">
    <property type="nucleotide sequence ID" value="NZ_BAUU01000011.1"/>
</dbReference>
<dbReference type="AlphaFoldDB" id="W4QFP5"/>
<feature type="domain" description="Thiamine pyrophosphate enzyme central" evidence="5">
    <location>
        <begin position="190"/>
        <end position="322"/>
    </location>
</feature>
<dbReference type="EMBL" id="BAUU01000011">
    <property type="protein sequence ID" value="GAE30458.1"/>
    <property type="molecule type" value="Genomic_DNA"/>
</dbReference>
<dbReference type="GO" id="GO:0003984">
    <property type="term" value="F:acetolactate synthase activity"/>
    <property type="evidence" value="ECO:0007669"/>
    <property type="project" value="TreeGrafter"/>
</dbReference>
<dbReference type="STRING" id="1236971.JCM9152_1866"/>
<evidence type="ECO:0000256" key="2">
    <source>
        <dbReference type="ARBA" id="ARBA00007812"/>
    </source>
</evidence>
<dbReference type="InterPro" id="IPR029061">
    <property type="entry name" value="THDP-binding"/>
</dbReference>
<dbReference type="InterPro" id="IPR012000">
    <property type="entry name" value="Thiamin_PyroP_enz_cen_dom"/>
</dbReference>
<feature type="domain" description="Thiamine pyrophosphate enzyme N-terminal TPP-binding" evidence="7">
    <location>
        <begin position="3"/>
        <end position="108"/>
    </location>
</feature>
<evidence type="ECO:0000259" key="7">
    <source>
        <dbReference type="Pfam" id="PF02776"/>
    </source>
</evidence>
<dbReference type="InterPro" id="IPR012001">
    <property type="entry name" value="Thiamin_PyroP_enz_TPP-bd_dom"/>
</dbReference>
<keyword evidence="9" id="KW-1185">Reference proteome</keyword>
<gene>
    <name evidence="8" type="ORF">JCM9152_1866</name>
</gene>
<dbReference type="InterPro" id="IPR029035">
    <property type="entry name" value="DHS-like_NAD/FAD-binding_dom"/>
</dbReference>
<dbReference type="CDD" id="cd07035">
    <property type="entry name" value="TPP_PYR_POX_like"/>
    <property type="match status" value="1"/>
</dbReference>
<comment type="cofactor">
    <cofactor evidence="1">
        <name>thiamine diphosphate</name>
        <dbReference type="ChEBI" id="CHEBI:58937"/>
    </cofactor>
</comment>
<dbReference type="PANTHER" id="PTHR18968:SF13">
    <property type="entry name" value="ACETOLACTATE SYNTHASE CATALYTIC SUBUNIT, MITOCHONDRIAL"/>
    <property type="match status" value="1"/>
</dbReference>
<dbReference type="GO" id="GO:0030976">
    <property type="term" value="F:thiamine pyrophosphate binding"/>
    <property type="evidence" value="ECO:0007669"/>
    <property type="project" value="InterPro"/>
</dbReference>
<comment type="caution">
    <text evidence="8">The sequence shown here is derived from an EMBL/GenBank/DDBJ whole genome shotgun (WGS) entry which is preliminary data.</text>
</comment>
<dbReference type="Pfam" id="PF02775">
    <property type="entry name" value="TPP_enzyme_C"/>
    <property type="match status" value="1"/>
</dbReference>
<dbReference type="SUPFAM" id="SSF52518">
    <property type="entry name" value="Thiamin diphosphate-binding fold (THDP-binding)"/>
    <property type="match status" value="2"/>
</dbReference>
<reference evidence="8" key="1">
    <citation type="journal article" date="2014" name="Genome Announc.">
        <title>Draft Genome Sequences of Three Alkaliphilic Bacillus Strains, Bacillus wakoensis JCM 9140T, Bacillus akibai JCM 9157T, and Bacillus hemicellulosilyticus JCM 9152T.</title>
        <authorList>
            <person name="Yuki M."/>
            <person name="Oshima K."/>
            <person name="Suda W."/>
            <person name="Oshida Y."/>
            <person name="Kitamura K."/>
            <person name="Iida T."/>
            <person name="Hattori M."/>
            <person name="Ohkuma M."/>
        </authorList>
    </citation>
    <scope>NUCLEOTIDE SEQUENCE [LARGE SCALE GENOMIC DNA]</scope>
    <source>
        <strain evidence="8">JCM 9152</strain>
    </source>
</reference>
<evidence type="ECO:0000313" key="9">
    <source>
        <dbReference type="Proteomes" id="UP000018895"/>
    </source>
</evidence>
<accession>W4QFP5</accession>
<protein>
    <submittedName>
        <fullName evidence="8">Thiamine pyrophosphate-requiring enzymes</fullName>
    </submittedName>
</protein>
<sequence>MKKVATILAEQFRSWGVSHVFGIPGKAVVPLAVEIDKAGLSFVASRHECGAGYEATGFSLLSQKLGVAVGTSGPGGTNLITAAGQAKASHIPLLIITGHPSMSDTGKALGQDSTPFGTDVVEMFKHVTKFSARIERSDLVESYVRHALEKAFIGIKGPVHLSIPADVLLAEVEPFQLNLPKEQHVISPNLEEVIDLLEQAERPLLFLGKGVHSSKAYKEVQVFAEAWNIPVMTTPGGKGSFVSHHSLSLGAFGLGGHEQAHNYLEEGVDVMVVMGTKLSDMSVAGLSQEHFPKKVIQFDYDPMFVGKTITVPTLFIYGDLKMNVATLLQKKGIEVLQSQEIVKIERAEHLGYRKLELHDFPFSDEWQGSAVQTKVDHFFHEDAVAEESGQALALKEREQEFMSSAHALSILDKYLPANTIMFGDAGSHSFYAIKHYGIKKPGTFFFDDVFGAMGHAIGYSIGAKIAAPETPIVCLTGDGCFMMHGTELSTAVNAGANVLFIILNNEGLDMVDKGMKAHVGMSVGTMLDHPVDIQQFAHSFGANAYKCRTEEELTFALNQVITTEFSEPNVIEVIVDTNEIPPTMRRG</sequence>
<name>W4QFP5_9BACI</name>
<keyword evidence="3 4" id="KW-0786">Thiamine pyrophosphate</keyword>
<dbReference type="InterPro" id="IPR045229">
    <property type="entry name" value="TPP_enz"/>
</dbReference>
<dbReference type="OrthoDB" id="4494979at2"/>
<dbReference type="PROSITE" id="PS00187">
    <property type="entry name" value="TPP_ENZYMES"/>
    <property type="match status" value="1"/>
</dbReference>
<dbReference type="PANTHER" id="PTHR18968">
    <property type="entry name" value="THIAMINE PYROPHOSPHATE ENZYMES"/>
    <property type="match status" value="1"/>
</dbReference>
<dbReference type="GO" id="GO:0005948">
    <property type="term" value="C:acetolactate synthase complex"/>
    <property type="evidence" value="ECO:0007669"/>
    <property type="project" value="TreeGrafter"/>
</dbReference>
<evidence type="ECO:0000259" key="5">
    <source>
        <dbReference type="Pfam" id="PF00205"/>
    </source>
</evidence>
<evidence type="ECO:0000256" key="4">
    <source>
        <dbReference type="RuleBase" id="RU362132"/>
    </source>
</evidence>
<comment type="similarity">
    <text evidence="2 4">Belongs to the TPP enzyme family.</text>
</comment>